<protein>
    <submittedName>
        <fullName evidence="2">Uncharacterized protein</fullName>
    </submittedName>
</protein>
<organism evidence="2 3">
    <name type="scientific">Gymnopilus junonius</name>
    <name type="common">Spectacular rustgill mushroom</name>
    <name type="synonym">Gymnopilus spectabilis subsp. junonius</name>
    <dbReference type="NCBI Taxonomy" id="109634"/>
    <lineage>
        <taxon>Eukaryota</taxon>
        <taxon>Fungi</taxon>
        <taxon>Dikarya</taxon>
        <taxon>Basidiomycota</taxon>
        <taxon>Agaricomycotina</taxon>
        <taxon>Agaricomycetes</taxon>
        <taxon>Agaricomycetidae</taxon>
        <taxon>Agaricales</taxon>
        <taxon>Agaricineae</taxon>
        <taxon>Hymenogastraceae</taxon>
        <taxon>Gymnopilus</taxon>
    </lineage>
</organism>
<proteinExistence type="predicted"/>
<gene>
    <name evidence="2" type="ORF">CPB84DRAFT_1838890</name>
</gene>
<dbReference type="AlphaFoldDB" id="A0A9P5N8C4"/>
<reference evidence="2" key="1">
    <citation type="submission" date="2020-11" db="EMBL/GenBank/DDBJ databases">
        <authorList>
            <consortium name="DOE Joint Genome Institute"/>
            <person name="Ahrendt S."/>
            <person name="Riley R."/>
            <person name="Andreopoulos W."/>
            <person name="LaButti K."/>
            <person name="Pangilinan J."/>
            <person name="Ruiz-duenas F.J."/>
            <person name="Barrasa J.M."/>
            <person name="Sanchez-Garcia M."/>
            <person name="Camarero S."/>
            <person name="Miyauchi S."/>
            <person name="Serrano A."/>
            <person name="Linde D."/>
            <person name="Babiker R."/>
            <person name="Drula E."/>
            <person name="Ayuso-Fernandez I."/>
            <person name="Pacheco R."/>
            <person name="Padilla G."/>
            <person name="Ferreira P."/>
            <person name="Barriuso J."/>
            <person name="Kellner H."/>
            <person name="Castanera R."/>
            <person name="Alfaro M."/>
            <person name="Ramirez L."/>
            <person name="Pisabarro A.G."/>
            <person name="Kuo A."/>
            <person name="Tritt A."/>
            <person name="Lipzen A."/>
            <person name="He G."/>
            <person name="Yan M."/>
            <person name="Ng V."/>
            <person name="Cullen D."/>
            <person name="Martin F."/>
            <person name="Rosso M.-N."/>
            <person name="Henrissat B."/>
            <person name="Hibbett D."/>
            <person name="Martinez A.T."/>
            <person name="Grigoriev I.V."/>
        </authorList>
    </citation>
    <scope>NUCLEOTIDE SEQUENCE</scope>
    <source>
        <strain evidence="2">AH 44721</strain>
    </source>
</reference>
<dbReference type="OrthoDB" id="2574879at2759"/>
<sequence length="255" mass="28594">MSFTNSHENAHSGISHTSALRQRPLTSRQERKLVEYLDENILELTRHFKKRSEETSALKTLSAYIEAVGRLLALILQIPPLDPSTGLRIAYLLRLTGDLISSIPGYKLGRDNAVIHQTLQDLIDFLDDLDQAWLSVLQGQVWDPETREGVDLVVPVEEASTLKSTPASQTDLTRLRSLLFTGQSALEEWLSSQRSQPDVRDTQADDLGDVSGMLSRMGLFHEFDSLFSRTLDFLGGFGENISRNILDPQEEGLME</sequence>
<evidence type="ECO:0000256" key="1">
    <source>
        <dbReference type="SAM" id="MobiDB-lite"/>
    </source>
</evidence>
<dbReference type="EMBL" id="JADNYJ010000219">
    <property type="protein sequence ID" value="KAF8874218.1"/>
    <property type="molecule type" value="Genomic_DNA"/>
</dbReference>
<dbReference type="GO" id="GO:0005675">
    <property type="term" value="C:transcription factor TFIIH holo complex"/>
    <property type="evidence" value="ECO:0007669"/>
    <property type="project" value="TreeGrafter"/>
</dbReference>
<name>A0A9P5N8C4_GYMJU</name>
<comment type="caution">
    <text evidence="2">The sequence shown here is derived from an EMBL/GenBank/DDBJ whole genome shotgun (WGS) entry which is preliminary data.</text>
</comment>
<dbReference type="Pfam" id="PF17110">
    <property type="entry name" value="TFB6"/>
    <property type="match status" value="1"/>
</dbReference>
<accession>A0A9P5N8C4</accession>
<dbReference type="PANTHER" id="PTHR37781:SF1">
    <property type="entry name" value="ADR380WP"/>
    <property type="match status" value="1"/>
</dbReference>
<dbReference type="PANTHER" id="PTHR37781">
    <property type="entry name" value="TFIIH COMPLEX SUBUNIT"/>
    <property type="match status" value="1"/>
</dbReference>
<feature type="region of interest" description="Disordered" evidence="1">
    <location>
        <begin position="1"/>
        <end position="26"/>
    </location>
</feature>
<evidence type="ECO:0000313" key="2">
    <source>
        <dbReference type="EMBL" id="KAF8874218.1"/>
    </source>
</evidence>
<evidence type="ECO:0000313" key="3">
    <source>
        <dbReference type="Proteomes" id="UP000724874"/>
    </source>
</evidence>
<dbReference type="Proteomes" id="UP000724874">
    <property type="component" value="Unassembled WGS sequence"/>
</dbReference>
<keyword evidence="3" id="KW-1185">Reference proteome</keyword>
<dbReference type="InterPro" id="IPR031349">
    <property type="entry name" value="Tfb6"/>
</dbReference>